<evidence type="ECO:0000313" key="5">
    <source>
        <dbReference type="Proteomes" id="UP000476064"/>
    </source>
</evidence>
<comment type="similarity">
    <text evidence="1">Belongs to the DinB family.</text>
</comment>
<protein>
    <submittedName>
        <fullName evidence="4">Damage-inducible protein DinB</fullName>
    </submittedName>
</protein>
<sequence>MTTIDGFISDWLSHRKVLHQMLEEVKTEQLDMKPWEKGMTLSGLVLHITGAMSMFANTLKNGEYTPSAPPQAFVTIEELRANVAADTEATEAVLRSIAPEKLEQTIEVFGRSMTGSELLQSAKDHEIHHKGQMFIYLRLAGIEKLPFFIYRG</sequence>
<dbReference type="SUPFAM" id="SSF109854">
    <property type="entry name" value="DinB/YfiT-like putative metalloenzymes"/>
    <property type="match status" value="1"/>
</dbReference>
<evidence type="ECO:0000256" key="2">
    <source>
        <dbReference type="ARBA" id="ARBA00022723"/>
    </source>
</evidence>
<dbReference type="KEGG" id="plyc:GXP70_21120"/>
<evidence type="ECO:0000256" key="3">
    <source>
        <dbReference type="PIRSR" id="PIRSR607837-1"/>
    </source>
</evidence>
<name>A0A6C0G2Q6_9BACL</name>
<dbReference type="InterPro" id="IPR034660">
    <property type="entry name" value="DinB/YfiT-like"/>
</dbReference>
<dbReference type="Pfam" id="PF05163">
    <property type="entry name" value="DinB"/>
    <property type="match status" value="1"/>
</dbReference>
<dbReference type="Proteomes" id="UP000476064">
    <property type="component" value="Chromosome"/>
</dbReference>
<dbReference type="GO" id="GO:0046872">
    <property type="term" value="F:metal ion binding"/>
    <property type="evidence" value="ECO:0007669"/>
    <property type="project" value="UniProtKB-KW"/>
</dbReference>
<feature type="binding site" evidence="3">
    <location>
        <position position="125"/>
    </location>
    <ligand>
        <name>a divalent metal cation</name>
        <dbReference type="ChEBI" id="CHEBI:60240"/>
    </ligand>
</feature>
<feature type="binding site" evidence="3">
    <location>
        <position position="129"/>
    </location>
    <ligand>
        <name>a divalent metal cation</name>
        <dbReference type="ChEBI" id="CHEBI:60240"/>
    </ligand>
</feature>
<evidence type="ECO:0000313" key="4">
    <source>
        <dbReference type="EMBL" id="QHT62233.1"/>
    </source>
</evidence>
<dbReference type="EMBL" id="CP048209">
    <property type="protein sequence ID" value="QHT62233.1"/>
    <property type="molecule type" value="Genomic_DNA"/>
</dbReference>
<dbReference type="AlphaFoldDB" id="A0A6C0G2Q6"/>
<keyword evidence="5" id="KW-1185">Reference proteome</keyword>
<organism evidence="4 5">
    <name type="scientific">Paenibacillus lycopersici</name>
    <dbReference type="NCBI Taxonomy" id="2704462"/>
    <lineage>
        <taxon>Bacteria</taxon>
        <taxon>Bacillati</taxon>
        <taxon>Bacillota</taxon>
        <taxon>Bacilli</taxon>
        <taxon>Bacillales</taxon>
        <taxon>Paenibacillaceae</taxon>
        <taxon>Paenibacillus</taxon>
    </lineage>
</organism>
<keyword evidence="2 3" id="KW-0479">Metal-binding</keyword>
<gene>
    <name evidence="4" type="ORF">GXP70_21120</name>
</gene>
<dbReference type="Gene3D" id="1.20.120.450">
    <property type="entry name" value="dinb family like domain"/>
    <property type="match status" value="1"/>
</dbReference>
<dbReference type="InterPro" id="IPR007837">
    <property type="entry name" value="DinB"/>
</dbReference>
<accession>A0A6C0G2Q6</accession>
<reference evidence="4 5" key="1">
    <citation type="submission" date="2020-01" db="EMBL/GenBank/DDBJ databases">
        <title>Paenibacillus sp. nov., isolated from tomato rhizosphere.</title>
        <authorList>
            <person name="Weon H.-Y."/>
            <person name="Lee S.A."/>
        </authorList>
    </citation>
    <scope>NUCLEOTIDE SEQUENCE [LARGE SCALE GENOMIC DNA]</scope>
    <source>
        <strain evidence="4 5">12200R-189</strain>
    </source>
</reference>
<proteinExistence type="inferred from homology"/>
<feature type="binding site" evidence="3">
    <location>
        <position position="47"/>
    </location>
    <ligand>
        <name>a divalent metal cation</name>
        <dbReference type="ChEBI" id="CHEBI:60240"/>
    </ligand>
</feature>
<dbReference type="RefSeq" id="WP_162358667.1">
    <property type="nucleotide sequence ID" value="NZ_CP048209.1"/>
</dbReference>
<evidence type="ECO:0000256" key="1">
    <source>
        <dbReference type="ARBA" id="ARBA00008635"/>
    </source>
</evidence>